<name>A0ABZ3IGH0_9FIRM</name>
<dbReference type="NCBIfam" id="TIGR01539">
    <property type="entry name" value="portal_lambda"/>
    <property type="match status" value="1"/>
</dbReference>
<reference evidence="2" key="1">
    <citation type="submission" date="2024-05" db="EMBL/GenBank/DDBJ databases">
        <title>Isolation and characterization of Sporomusa carbonis sp. nov., a carboxydotrophic hydrogenogen in the genus of Sporomusa isolated from a charcoal burning pile.</title>
        <authorList>
            <person name="Boeer T."/>
            <person name="Rosenbaum F."/>
            <person name="Eysell L."/>
            <person name="Mueller V."/>
            <person name="Daniel R."/>
            <person name="Poehlein A."/>
        </authorList>
    </citation>
    <scope>NUCLEOTIDE SEQUENCE [LARGE SCALE GENOMIC DNA]</scope>
    <source>
        <strain evidence="2">DSM 10669</strain>
    </source>
</reference>
<evidence type="ECO:0000313" key="3">
    <source>
        <dbReference type="Proteomes" id="UP000216752"/>
    </source>
</evidence>
<accession>A0ABZ3IGH0</accession>
<protein>
    <recommendedName>
        <fullName evidence="4">Phage portal protein, lambda family</fullName>
    </recommendedName>
</protein>
<evidence type="ECO:0008006" key="4">
    <source>
        <dbReference type="Google" id="ProtNLM"/>
    </source>
</evidence>
<evidence type="ECO:0000256" key="1">
    <source>
        <dbReference type="SAM" id="MobiDB-lite"/>
    </source>
</evidence>
<gene>
    <name evidence="2" type="ORF">SPSIL_008960</name>
</gene>
<dbReference type="EMBL" id="CP155573">
    <property type="protein sequence ID" value="XFO64787.1"/>
    <property type="molecule type" value="Genomic_DNA"/>
</dbReference>
<dbReference type="Pfam" id="PF05136">
    <property type="entry name" value="Phage_portal_2"/>
    <property type="match status" value="1"/>
</dbReference>
<sequence length="533" mass="59326">MPTSAPVTQQVGAQILRQIINTGYSESGASYRKGSLAAWRPIQSSPQSDIDVNLNTLRARSADAAMGLPLATSAINTSRTSVIGAGLRLSPKPKYKLLGITSKEAEEWGQIVKEEFDLWASSKFCDVLRKNNWYDMQDIAYQRYLIDGDSFAAFKYRVPVPGMPYSLRIQLFEASRICNPGVQSLLGAISPWSVVVKNPDNGNRIINGVEVDDDGAVVAYWICNKYPYDPTNTQLPKWVRVEAFGKLTGQPNILQISHDERPEQYRGVPYLAPVLEVLKQVGRYTEAELTAAIIKSFFSVFFKESYAGTGFPIEQALSQRDKVSLNPNDFELGSGTMNVLPPGYDVTSVDASRTLSTYEPFTNQLIKQIGAGLEQPYEVILKAFNSSYTASRAALLQAWAAYKIRRVWFSRDFNQPSYETWLGEAVAIRRIKAPGFFTNPLIRKAWCNAEWYGPVMGVLDPVKEVQASAARVQQGISTREKEAAEMTGTSWDENIERLAIEQERMQALGLPLEPVAKTKTDEKEPEEGGSVKE</sequence>
<dbReference type="Proteomes" id="UP000216752">
    <property type="component" value="Chromosome"/>
</dbReference>
<dbReference type="InterPro" id="IPR006429">
    <property type="entry name" value="Phage_lambda_portal"/>
</dbReference>
<evidence type="ECO:0000313" key="2">
    <source>
        <dbReference type="EMBL" id="XFO64787.1"/>
    </source>
</evidence>
<organism evidence="2 3">
    <name type="scientific">Sporomusa silvacetica DSM 10669</name>
    <dbReference type="NCBI Taxonomy" id="1123289"/>
    <lineage>
        <taxon>Bacteria</taxon>
        <taxon>Bacillati</taxon>
        <taxon>Bacillota</taxon>
        <taxon>Negativicutes</taxon>
        <taxon>Selenomonadales</taxon>
        <taxon>Sporomusaceae</taxon>
        <taxon>Sporomusa</taxon>
    </lineage>
</organism>
<feature type="region of interest" description="Disordered" evidence="1">
    <location>
        <begin position="509"/>
        <end position="533"/>
    </location>
</feature>
<proteinExistence type="predicted"/>
<keyword evidence="3" id="KW-1185">Reference proteome</keyword>